<dbReference type="RefSeq" id="WP_116014752.1">
    <property type="nucleotide sequence ID" value="NZ_QUOT01000001.1"/>
</dbReference>
<keyword evidence="2" id="KW-1185">Reference proteome</keyword>
<sequence length="202" mass="22306">MSKSLLKGLLVCCLLANLFACSSMSFVGMYRMSQMDPMTMDPAQISVAIKTDQAVEIKKGAATITFRYQSEDQSKDQSIDIDKVFEVVVDNQNKAAYELFGKLKPTEVVTSLSLTAEDAQLFRGFQQQIAAHKANGGKGTGSFGLGLTDFCLPEPMPKRDLMVDVYLQTDQQDGFFKFLSDVDIKEQAKALKEKGNSLKCRS</sequence>
<dbReference type="AlphaFoldDB" id="A0A3E0U2M0"/>
<organism evidence="1 2">
    <name type="scientific">Thalassotalea euphylliae</name>
    <dbReference type="NCBI Taxonomy" id="1655234"/>
    <lineage>
        <taxon>Bacteria</taxon>
        <taxon>Pseudomonadati</taxon>
        <taxon>Pseudomonadota</taxon>
        <taxon>Gammaproteobacteria</taxon>
        <taxon>Alteromonadales</taxon>
        <taxon>Colwelliaceae</taxon>
        <taxon>Thalassotalea</taxon>
    </lineage>
</organism>
<gene>
    <name evidence="1" type="ORF">DXX94_06885</name>
</gene>
<dbReference type="EMBL" id="QUOT01000001">
    <property type="protein sequence ID" value="REL30455.1"/>
    <property type="molecule type" value="Genomic_DNA"/>
</dbReference>
<dbReference type="Proteomes" id="UP000256899">
    <property type="component" value="Unassembled WGS sequence"/>
</dbReference>
<proteinExistence type="predicted"/>
<comment type="caution">
    <text evidence="1">The sequence shown here is derived from an EMBL/GenBank/DDBJ whole genome shotgun (WGS) entry which is preliminary data.</text>
</comment>
<protein>
    <submittedName>
        <fullName evidence="1">Uncharacterized protein</fullName>
    </submittedName>
</protein>
<name>A0A3E0U2M0_9GAMM</name>
<evidence type="ECO:0000313" key="2">
    <source>
        <dbReference type="Proteomes" id="UP000256899"/>
    </source>
</evidence>
<evidence type="ECO:0000313" key="1">
    <source>
        <dbReference type="EMBL" id="REL30455.1"/>
    </source>
</evidence>
<accession>A0A3E0U2M0</accession>
<reference evidence="2" key="1">
    <citation type="submission" date="2018-08" db="EMBL/GenBank/DDBJ databases">
        <title>Thalassotalea euphylliae genome.</title>
        <authorList>
            <person name="Summers S."/>
            <person name="Rice S.A."/>
            <person name="Freckelton M.L."/>
            <person name="Nedved B.T."/>
            <person name="Hadfield M.G."/>
        </authorList>
    </citation>
    <scope>NUCLEOTIDE SEQUENCE [LARGE SCALE GENOMIC DNA]</scope>
    <source>
        <strain evidence="2">H3</strain>
    </source>
</reference>